<gene>
    <name evidence="5" type="ORF">FHX73_13297</name>
</gene>
<dbReference type="EMBL" id="VIWT01000003">
    <property type="protein sequence ID" value="TWF90253.1"/>
    <property type="molecule type" value="Genomic_DNA"/>
</dbReference>
<sequence length="324" mass="35097">MQVAAGQDPLWETTLGLQQLTAGPRGAAAFRTWRRQANTAVEERHLGREVRLLRTVVPNSGYYPDFLTPPEALDGLAAGLDAIRGTPSERLRGELGRLAAGPAVRRSARSWLRSLADGDRESMAELTGALRAVHQAVIAPEWSRAEVLVEVDRARRARALRDGGVPGLLASLGPAFRWEPPVLCMDYPVDRDLWLAGRGLRLVPSYFCWRTPIALADPGLQPVLAYPVDRDTRTSAQQADPQALPALLGRTRARTLAALREAATTGELARRLRVSPASASQHVHVLTAAHLVHSQRLGNQVLHSLTPLGAALLTGRQPASLARS</sequence>
<comment type="caution">
    <text evidence="5">The sequence shown here is derived from an EMBL/GenBank/DDBJ whole genome shotgun (WGS) entry which is preliminary data.</text>
</comment>
<organism evidence="5 6">
    <name type="scientific">Kitasatospora viridis</name>
    <dbReference type="NCBI Taxonomy" id="281105"/>
    <lineage>
        <taxon>Bacteria</taxon>
        <taxon>Bacillati</taxon>
        <taxon>Actinomycetota</taxon>
        <taxon>Actinomycetes</taxon>
        <taxon>Kitasatosporales</taxon>
        <taxon>Streptomycetaceae</taxon>
        <taxon>Kitasatospora</taxon>
    </lineage>
</organism>
<reference evidence="5 6" key="1">
    <citation type="submission" date="2019-06" db="EMBL/GenBank/DDBJ databases">
        <title>Sequencing the genomes of 1000 actinobacteria strains.</title>
        <authorList>
            <person name="Klenk H.-P."/>
        </authorList>
    </citation>
    <scope>NUCLEOTIDE SEQUENCE [LARGE SCALE GENOMIC DNA]</scope>
    <source>
        <strain evidence="5 6">DSM 44826</strain>
    </source>
</reference>
<protein>
    <submittedName>
        <fullName evidence="5">Helix-turn-helix protein</fullName>
    </submittedName>
</protein>
<keyword evidence="3" id="KW-0804">Transcription</keyword>
<dbReference type="Proteomes" id="UP000317940">
    <property type="component" value="Unassembled WGS sequence"/>
</dbReference>
<dbReference type="SUPFAM" id="SSF46785">
    <property type="entry name" value="Winged helix' DNA-binding domain"/>
    <property type="match status" value="1"/>
</dbReference>
<proteinExistence type="predicted"/>
<evidence type="ECO:0000313" key="6">
    <source>
        <dbReference type="Proteomes" id="UP000317940"/>
    </source>
</evidence>
<dbReference type="Gene3D" id="1.10.10.10">
    <property type="entry name" value="Winged helix-like DNA-binding domain superfamily/Winged helix DNA-binding domain"/>
    <property type="match status" value="1"/>
</dbReference>
<dbReference type="InterPro" id="IPR001845">
    <property type="entry name" value="HTH_ArsR_DNA-bd_dom"/>
</dbReference>
<dbReference type="InterPro" id="IPR036390">
    <property type="entry name" value="WH_DNA-bd_sf"/>
</dbReference>
<evidence type="ECO:0000256" key="2">
    <source>
        <dbReference type="ARBA" id="ARBA00023125"/>
    </source>
</evidence>
<keyword evidence="1" id="KW-0805">Transcription regulation</keyword>
<evidence type="ECO:0000256" key="3">
    <source>
        <dbReference type="ARBA" id="ARBA00023163"/>
    </source>
</evidence>
<dbReference type="AlphaFoldDB" id="A0A561TT11"/>
<dbReference type="InterPro" id="IPR045981">
    <property type="entry name" value="DUF5937"/>
</dbReference>
<evidence type="ECO:0000256" key="1">
    <source>
        <dbReference type="ARBA" id="ARBA00023015"/>
    </source>
</evidence>
<dbReference type="PANTHER" id="PTHR43132">
    <property type="entry name" value="ARSENICAL RESISTANCE OPERON REPRESSOR ARSR-RELATED"/>
    <property type="match status" value="1"/>
</dbReference>
<dbReference type="GO" id="GO:0003700">
    <property type="term" value="F:DNA-binding transcription factor activity"/>
    <property type="evidence" value="ECO:0007669"/>
    <property type="project" value="InterPro"/>
</dbReference>
<dbReference type="CDD" id="cd00090">
    <property type="entry name" value="HTH_ARSR"/>
    <property type="match status" value="1"/>
</dbReference>
<keyword evidence="6" id="KW-1185">Reference proteome</keyword>
<evidence type="ECO:0000313" key="5">
    <source>
        <dbReference type="EMBL" id="TWF90253.1"/>
    </source>
</evidence>
<accession>A0A561TT11</accession>
<dbReference type="SMART" id="SM00418">
    <property type="entry name" value="HTH_ARSR"/>
    <property type="match status" value="1"/>
</dbReference>
<dbReference type="GO" id="GO:0003677">
    <property type="term" value="F:DNA binding"/>
    <property type="evidence" value="ECO:0007669"/>
    <property type="project" value="UniProtKB-KW"/>
</dbReference>
<feature type="domain" description="HTH arsR-type" evidence="4">
    <location>
        <begin position="242"/>
        <end position="317"/>
    </location>
</feature>
<dbReference type="Pfam" id="PF19361">
    <property type="entry name" value="DUF5937"/>
    <property type="match status" value="1"/>
</dbReference>
<dbReference type="InterPro" id="IPR051011">
    <property type="entry name" value="Metal_resp_trans_reg"/>
</dbReference>
<dbReference type="InterPro" id="IPR011991">
    <property type="entry name" value="ArsR-like_HTH"/>
</dbReference>
<evidence type="ECO:0000259" key="4">
    <source>
        <dbReference type="SMART" id="SM00418"/>
    </source>
</evidence>
<keyword evidence="2" id="KW-0238">DNA-binding</keyword>
<name>A0A561TT11_9ACTN</name>
<dbReference type="InterPro" id="IPR036388">
    <property type="entry name" value="WH-like_DNA-bd_sf"/>
</dbReference>
<dbReference type="Pfam" id="PF12840">
    <property type="entry name" value="HTH_20"/>
    <property type="match status" value="1"/>
</dbReference>
<dbReference type="PANTHER" id="PTHR43132:SF8">
    <property type="entry name" value="HTH-TYPE TRANSCRIPTIONAL REGULATOR KMTR"/>
    <property type="match status" value="1"/>
</dbReference>